<evidence type="ECO:0000313" key="1">
    <source>
        <dbReference type="EMBL" id="CAD2215608.1"/>
    </source>
</evidence>
<sequence length="231" mass="26074">MVDPSTYTYQQPLEPFTAVKDMNQYDYTVVFGEGHNAWSKVALPWWQRYQAGETPSALATTIGWSLVTEGDMTVITYSIPFVDYQGNLAMISGAMQTDGLQELFPEGYIASRGRVMVVDPVSGAVLLNSWQDGSRAVLDNWNPDSPSSEPYRTVDQLHLSEIKDPFVMKAVQELGGWQGLASRPISVRRWSVRFRDEGWFSLAFVQRIVIGDASNPMNLLRRLRDSPLRLF</sequence>
<dbReference type="EMBL" id="LR877149">
    <property type="protein sequence ID" value="CAD2215608.1"/>
    <property type="molecule type" value="Genomic_DNA"/>
</dbReference>
<keyword evidence="2" id="KW-1185">Reference proteome</keyword>
<organism evidence="1 2">
    <name type="scientific">Angomonas deanei</name>
    <dbReference type="NCBI Taxonomy" id="59799"/>
    <lineage>
        <taxon>Eukaryota</taxon>
        <taxon>Discoba</taxon>
        <taxon>Euglenozoa</taxon>
        <taxon>Kinetoplastea</taxon>
        <taxon>Metakinetoplastina</taxon>
        <taxon>Trypanosomatida</taxon>
        <taxon>Trypanosomatidae</taxon>
        <taxon>Strigomonadinae</taxon>
        <taxon>Angomonas</taxon>
    </lineage>
</organism>
<evidence type="ECO:0000313" key="2">
    <source>
        <dbReference type="Proteomes" id="UP000515908"/>
    </source>
</evidence>
<accession>A0A7G2C713</accession>
<reference evidence="1 2" key="1">
    <citation type="submission" date="2020-08" db="EMBL/GenBank/DDBJ databases">
        <authorList>
            <person name="Newling K."/>
            <person name="Davey J."/>
            <person name="Forrester S."/>
        </authorList>
    </citation>
    <scope>NUCLEOTIDE SEQUENCE [LARGE SCALE GENOMIC DNA]</scope>
    <source>
        <strain evidence="2">Crithidia deanei Carvalho (ATCC PRA-265)</strain>
    </source>
</reference>
<proteinExistence type="predicted"/>
<name>A0A7G2C713_9TRYP</name>
<protein>
    <submittedName>
        <fullName evidence="1">Uncharacterized protein</fullName>
    </submittedName>
</protein>
<dbReference type="AlphaFoldDB" id="A0A7G2C713"/>
<gene>
    <name evidence="1" type="ORF">ADEAN_000306300</name>
</gene>
<dbReference type="Proteomes" id="UP000515908">
    <property type="component" value="Chromosome 05"/>
</dbReference>
<dbReference type="VEuPathDB" id="TriTrypDB:ADEAN_000306300"/>